<evidence type="ECO:0000313" key="4">
    <source>
        <dbReference type="Proteomes" id="UP001201812"/>
    </source>
</evidence>
<keyword evidence="4" id="KW-1185">Reference proteome</keyword>
<sequence>MRFLSILVFVLIIALTILPPAKPRKTRRPRLDVTSERATAEDGGDESEERKLLRKSCKYHHQCPRGQQCLSGFCTQRG</sequence>
<organism evidence="3 4">
    <name type="scientific">Ditylenchus destructor</name>
    <dbReference type="NCBI Taxonomy" id="166010"/>
    <lineage>
        <taxon>Eukaryota</taxon>
        <taxon>Metazoa</taxon>
        <taxon>Ecdysozoa</taxon>
        <taxon>Nematoda</taxon>
        <taxon>Chromadorea</taxon>
        <taxon>Rhabditida</taxon>
        <taxon>Tylenchina</taxon>
        <taxon>Tylenchomorpha</taxon>
        <taxon>Sphaerularioidea</taxon>
        <taxon>Anguinidae</taxon>
        <taxon>Anguininae</taxon>
        <taxon>Ditylenchus</taxon>
    </lineage>
</organism>
<feature type="region of interest" description="Disordered" evidence="1">
    <location>
        <begin position="23"/>
        <end position="48"/>
    </location>
</feature>
<evidence type="ECO:0000313" key="3">
    <source>
        <dbReference type="EMBL" id="KAI1703860.1"/>
    </source>
</evidence>
<dbReference type="Proteomes" id="UP001201812">
    <property type="component" value="Unassembled WGS sequence"/>
</dbReference>
<comment type="caution">
    <text evidence="3">The sequence shown here is derived from an EMBL/GenBank/DDBJ whole genome shotgun (WGS) entry which is preliminary data.</text>
</comment>
<gene>
    <name evidence="3" type="ORF">DdX_14603</name>
</gene>
<dbReference type="AlphaFoldDB" id="A0AAD4MWG8"/>
<protein>
    <submittedName>
        <fullName evidence="3">Uncharacterized protein</fullName>
    </submittedName>
</protein>
<feature type="chain" id="PRO_5042064795" evidence="2">
    <location>
        <begin position="24"/>
        <end position="78"/>
    </location>
</feature>
<keyword evidence="2" id="KW-0732">Signal</keyword>
<reference evidence="3" key="1">
    <citation type="submission" date="2022-01" db="EMBL/GenBank/DDBJ databases">
        <title>Genome Sequence Resource for Two Populations of Ditylenchus destructor, the Migratory Endoparasitic Phytonematode.</title>
        <authorList>
            <person name="Zhang H."/>
            <person name="Lin R."/>
            <person name="Xie B."/>
        </authorList>
    </citation>
    <scope>NUCLEOTIDE SEQUENCE</scope>
    <source>
        <strain evidence="3">BazhouSP</strain>
    </source>
</reference>
<evidence type="ECO:0000256" key="2">
    <source>
        <dbReference type="SAM" id="SignalP"/>
    </source>
</evidence>
<proteinExistence type="predicted"/>
<name>A0AAD4MWG8_9BILA</name>
<accession>A0AAD4MWG8</accession>
<feature type="signal peptide" evidence="2">
    <location>
        <begin position="1"/>
        <end position="23"/>
    </location>
</feature>
<feature type="compositionally biased region" description="Basic and acidic residues" evidence="1">
    <location>
        <begin position="29"/>
        <end position="40"/>
    </location>
</feature>
<dbReference type="EMBL" id="JAKKPZ010000075">
    <property type="protein sequence ID" value="KAI1703860.1"/>
    <property type="molecule type" value="Genomic_DNA"/>
</dbReference>
<evidence type="ECO:0000256" key="1">
    <source>
        <dbReference type="SAM" id="MobiDB-lite"/>
    </source>
</evidence>